<feature type="compositionally biased region" description="Basic and acidic residues" evidence="1">
    <location>
        <begin position="107"/>
        <end position="132"/>
    </location>
</feature>
<accession>A0ABY4SEW7</accession>
<keyword evidence="2" id="KW-0732">Signal</keyword>
<feature type="region of interest" description="Disordered" evidence="1">
    <location>
        <begin position="82"/>
        <end position="132"/>
    </location>
</feature>
<protein>
    <recommendedName>
        <fullName evidence="5">Lipoprotein</fullName>
    </recommendedName>
</protein>
<evidence type="ECO:0000256" key="2">
    <source>
        <dbReference type="SAM" id="SignalP"/>
    </source>
</evidence>
<feature type="signal peptide" evidence="2">
    <location>
        <begin position="1"/>
        <end position="17"/>
    </location>
</feature>
<evidence type="ECO:0000313" key="3">
    <source>
        <dbReference type="EMBL" id="URI09845.1"/>
    </source>
</evidence>
<evidence type="ECO:0000313" key="4">
    <source>
        <dbReference type="Proteomes" id="UP001056201"/>
    </source>
</evidence>
<dbReference type="PROSITE" id="PS51257">
    <property type="entry name" value="PROKAR_LIPOPROTEIN"/>
    <property type="match status" value="1"/>
</dbReference>
<evidence type="ECO:0008006" key="5">
    <source>
        <dbReference type="Google" id="ProtNLM"/>
    </source>
</evidence>
<proteinExistence type="predicted"/>
<gene>
    <name evidence="3" type="ORF">MW290_30340</name>
</gene>
<reference evidence="3" key="1">
    <citation type="submission" date="2022-05" db="EMBL/GenBank/DDBJ databases">
        <title>An RpoN-dependent PEP-CTERM gene is involved in floc formation of an Aquincola tertiaricarbonis strain.</title>
        <authorList>
            <person name="Qiu D."/>
            <person name="Xia M."/>
        </authorList>
    </citation>
    <scope>NUCLEOTIDE SEQUENCE</scope>
    <source>
        <strain evidence="3">RN12</strain>
    </source>
</reference>
<dbReference type="Proteomes" id="UP001056201">
    <property type="component" value="Chromosome 2"/>
</dbReference>
<organism evidence="3 4">
    <name type="scientific">Aquincola tertiaricarbonis</name>
    <dbReference type="NCBI Taxonomy" id="391953"/>
    <lineage>
        <taxon>Bacteria</taxon>
        <taxon>Pseudomonadati</taxon>
        <taxon>Pseudomonadota</taxon>
        <taxon>Betaproteobacteria</taxon>
        <taxon>Burkholderiales</taxon>
        <taxon>Sphaerotilaceae</taxon>
        <taxon>Aquincola</taxon>
    </lineage>
</organism>
<dbReference type="RefSeq" id="WP_250198068.1">
    <property type="nucleotide sequence ID" value="NZ_CP097636.1"/>
</dbReference>
<sequence>MPRSLASWMLLAALALAGCERLGIETPELQAQRKEAEGKAIGAACRHAARAIEDCYTLNKKADKAAVFAGWREMNDYMRENQIEPVTPQIARAEPPAKPASATEEGAEAHGDQHAEKTDKPAKGRKGDKGDA</sequence>
<name>A0ABY4SEW7_AQUTE</name>
<feature type="chain" id="PRO_5046604057" description="Lipoprotein" evidence="2">
    <location>
        <begin position="18"/>
        <end position="132"/>
    </location>
</feature>
<dbReference type="EMBL" id="CP097636">
    <property type="protein sequence ID" value="URI09845.1"/>
    <property type="molecule type" value="Genomic_DNA"/>
</dbReference>
<keyword evidence="4" id="KW-1185">Reference proteome</keyword>
<evidence type="ECO:0000256" key="1">
    <source>
        <dbReference type="SAM" id="MobiDB-lite"/>
    </source>
</evidence>